<dbReference type="PANTHER" id="PTHR30161:SF1">
    <property type="entry name" value="FLAGELLAR BIOSYNTHESIS PROTEIN FLHA-RELATED"/>
    <property type="match status" value="1"/>
</dbReference>
<keyword evidence="4 7" id="KW-0812">Transmembrane</keyword>
<dbReference type="GO" id="GO:0044780">
    <property type="term" value="P:bacterial-type flagellum assembly"/>
    <property type="evidence" value="ECO:0007669"/>
    <property type="project" value="TreeGrafter"/>
</dbReference>
<evidence type="ECO:0000256" key="6">
    <source>
        <dbReference type="ARBA" id="ARBA00023136"/>
    </source>
</evidence>
<feature type="transmembrane region" description="Helical" evidence="7">
    <location>
        <begin position="282"/>
        <end position="315"/>
    </location>
</feature>
<dbReference type="GO" id="GO:0009306">
    <property type="term" value="P:protein secretion"/>
    <property type="evidence" value="ECO:0007669"/>
    <property type="project" value="InterPro"/>
</dbReference>
<feature type="transmembrane region" description="Helical" evidence="7">
    <location>
        <begin position="35"/>
        <end position="54"/>
    </location>
</feature>
<keyword evidence="6 7" id="KW-0472">Membrane</keyword>
<keyword evidence="8" id="KW-0282">Flagellum</keyword>
<dbReference type="Gene3D" id="3.40.30.60">
    <property type="entry name" value="FHIPEP family, domain 1"/>
    <property type="match status" value="1"/>
</dbReference>
<proteinExistence type="inferred from homology"/>
<comment type="caution">
    <text evidence="8">The sequence shown here is derived from an EMBL/GenBank/DDBJ whole genome shotgun (WGS) entry which is preliminary data.</text>
</comment>
<keyword evidence="5 7" id="KW-1133">Transmembrane helix</keyword>
<dbReference type="Proteomes" id="UP000297453">
    <property type="component" value="Unassembled WGS sequence"/>
</dbReference>
<dbReference type="InterPro" id="IPR001712">
    <property type="entry name" value="T3SS_FHIPEP"/>
</dbReference>
<comment type="similarity">
    <text evidence="2">Belongs to the FHIPEP (flagella/HR/invasion proteins export pore) family.</text>
</comment>
<evidence type="ECO:0000256" key="3">
    <source>
        <dbReference type="ARBA" id="ARBA00022475"/>
    </source>
</evidence>
<feature type="transmembrane region" description="Helical" evidence="7">
    <location>
        <begin position="202"/>
        <end position="221"/>
    </location>
</feature>
<evidence type="ECO:0000256" key="5">
    <source>
        <dbReference type="ARBA" id="ARBA00022989"/>
    </source>
</evidence>
<dbReference type="InterPro" id="IPR042193">
    <property type="entry name" value="FHIPEP_3"/>
</dbReference>
<dbReference type="Pfam" id="PF00771">
    <property type="entry name" value="FHIPEP"/>
    <property type="match status" value="1"/>
</dbReference>
<evidence type="ECO:0000313" key="8">
    <source>
        <dbReference type="EMBL" id="TGK00745.1"/>
    </source>
</evidence>
<feature type="transmembrane region" description="Helical" evidence="7">
    <location>
        <begin position="241"/>
        <end position="261"/>
    </location>
</feature>
<dbReference type="EMBL" id="RQEP01000018">
    <property type="protein sequence ID" value="TGK00745.1"/>
    <property type="molecule type" value="Genomic_DNA"/>
</dbReference>
<organism evidence="8 9">
    <name type="scientific">Leptospira semungkisensis</name>
    <dbReference type="NCBI Taxonomy" id="2484985"/>
    <lineage>
        <taxon>Bacteria</taxon>
        <taxon>Pseudomonadati</taxon>
        <taxon>Spirochaetota</taxon>
        <taxon>Spirochaetia</taxon>
        <taxon>Leptospirales</taxon>
        <taxon>Leptospiraceae</taxon>
        <taxon>Leptospira</taxon>
    </lineage>
</organism>
<evidence type="ECO:0000256" key="1">
    <source>
        <dbReference type="ARBA" id="ARBA00004651"/>
    </source>
</evidence>
<reference evidence="8" key="1">
    <citation type="journal article" date="2019" name="PLoS Negl. Trop. Dis.">
        <title>Revisiting the worldwide diversity of Leptospira species in the environment.</title>
        <authorList>
            <person name="Vincent A.T."/>
            <person name="Schiettekatte O."/>
            <person name="Bourhy P."/>
            <person name="Veyrier F.J."/>
            <person name="Picardeau M."/>
        </authorList>
    </citation>
    <scope>NUCLEOTIDE SEQUENCE [LARGE SCALE GENOMIC DNA]</scope>
    <source>
        <strain evidence="8">SSS9</strain>
    </source>
</reference>
<dbReference type="PANTHER" id="PTHR30161">
    <property type="entry name" value="FLAGELLAR EXPORT PROTEIN, MEMBRANE FLHA SUBUNIT-RELATED"/>
    <property type="match status" value="1"/>
</dbReference>
<dbReference type="RefSeq" id="WP_135588543.1">
    <property type="nucleotide sequence ID" value="NZ_RQEP01000018.1"/>
</dbReference>
<dbReference type="Gene3D" id="1.10.8.540">
    <property type="entry name" value="FHIPEP family, domain 3"/>
    <property type="match status" value="1"/>
</dbReference>
<dbReference type="InterPro" id="IPR042196">
    <property type="entry name" value="FHIPEP_4"/>
</dbReference>
<protein>
    <submittedName>
        <fullName evidence="8">Flagellar type III secretion system protein FlhA</fullName>
    </submittedName>
</protein>
<dbReference type="AlphaFoldDB" id="A0A4R9FQV8"/>
<dbReference type="InterPro" id="IPR042194">
    <property type="entry name" value="FHIPEP_1"/>
</dbReference>
<dbReference type="OrthoDB" id="9759185at2"/>
<dbReference type="Gene3D" id="3.40.50.12790">
    <property type="entry name" value="FHIPEP family, domain 4"/>
    <property type="match status" value="1"/>
</dbReference>
<feature type="transmembrane region" description="Helical" evidence="7">
    <location>
        <begin position="111"/>
        <end position="132"/>
    </location>
</feature>
<keyword evidence="8" id="KW-0966">Cell projection</keyword>
<dbReference type="PRINTS" id="PR00949">
    <property type="entry name" value="TYPE3IMAPROT"/>
</dbReference>
<evidence type="ECO:0000256" key="2">
    <source>
        <dbReference type="ARBA" id="ARBA00008835"/>
    </source>
</evidence>
<sequence>MDKKWYTQSDFILGAGAVAVVAMLVVPLPGFILDLLILFSLALSLLIVLTSLSIKEPSEFSIFPSLLLITTIYRLALNVSTTRQILSKGPAVNSAIIDAFGSFIVGSESGLSKYVVGFIIFLILVIVQVLVITKGATRISEVAARFTLDALPGKQMAIDMELSTGNINEAEARKRRKKIEEEVDFYGSMDGASKFVQGDVRAGLIITAINLIGGVIIGASIRGESFISAIETYGKFTIGDGLVSQIPALLTTVATGIIVTRSGSESDLAKQFKTQLFANSKVLYVVSASMGLGAFIPGLPFIPMVLLSGGLGYLAYSMEKTVQEQLEVLEKKEKEAVGDRKPRDYYDELRIEPIEIEFGYHLVPLVDASQGGTLMDQISNLRGKFARESGIVIPPIRILDNLEIPPDQFTIKINGVEVGSSTIRPEKLMAMPSAESQDLSSIEGESFQEPAYGRTAKWISADSKGDAESKGFIVVDASTVIITYLRELLATHASSLLGREEVKKLLDHYRSQYPTLIQELEADKPGNLGMLQQVLQNLLREGLGIRNLVPILETVANKMSKYPNPYVLTEFVRQSISNTIVKDYMVDGKLQVIVVEGRVLDRLNKSLAQDRLEGRDILVLPPDFQRRLLESVADMNRKVQEGRGFPIYVVNREVRMPFAYFLAKEFPPRNFAVLALEEVHSSVPTVIAGELRIAQAAAAAEPVETV</sequence>
<dbReference type="PIRSF" id="PIRSF005419">
    <property type="entry name" value="FlhA"/>
    <property type="match status" value="1"/>
</dbReference>
<accession>A0A4R9FQV8</accession>
<name>A0A4R9FQV8_9LEPT</name>
<evidence type="ECO:0000256" key="7">
    <source>
        <dbReference type="SAM" id="Phobius"/>
    </source>
</evidence>
<dbReference type="GO" id="GO:0005886">
    <property type="term" value="C:plasma membrane"/>
    <property type="evidence" value="ECO:0007669"/>
    <property type="project" value="UniProtKB-SubCell"/>
</dbReference>
<keyword evidence="8" id="KW-0969">Cilium</keyword>
<feature type="transmembrane region" description="Helical" evidence="7">
    <location>
        <begin position="12"/>
        <end position="28"/>
    </location>
</feature>
<comment type="subcellular location">
    <subcellularLocation>
        <location evidence="1">Cell membrane</location>
        <topology evidence="1">Multi-pass membrane protein</topology>
    </subcellularLocation>
</comment>
<evidence type="ECO:0000256" key="4">
    <source>
        <dbReference type="ARBA" id="ARBA00022692"/>
    </source>
</evidence>
<evidence type="ECO:0000313" key="9">
    <source>
        <dbReference type="Proteomes" id="UP000297453"/>
    </source>
</evidence>
<keyword evidence="3" id="KW-1003">Cell membrane</keyword>
<keyword evidence="9" id="KW-1185">Reference proteome</keyword>
<gene>
    <name evidence="8" type="primary">flhA</name>
    <name evidence="8" type="ORF">EHO59_12455</name>
</gene>